<comment type="subcellular location">
    <subcellularLocation>
        <location evidence="2">Cell membrane</location>
        <topology evidence="2">Multi-pass membrane protein</topology>
    </subcellularLocation>
</comment>
<evidence type="ECO:0000256" key="3">
    <source>
        <dbReference type="ARBA" id="ARBA00012438"/>
    </source>
</evidence>
<dbReference type="InterPro" id="IPR005467">
    <property type="entry name" value="His_kinase_dom"/>
</dbReference>
<comment type="catalytic activity">
    <reaction evidence="1">
        <text>ATP + protein L-histidine = ADP + protein N-phospho-L-histidine.</text>
        <dbReference type="EC" id="2.7.13.3"/>
    </reaction>
</comment>
<dbReference type="AlphaFoldDB" id="W0AJ62"/>
<dbReference type="PATRIC" id="fig|1123269.5.peg.4625"/>
<feature type="region of interest" description="Disordered" evidence="10">
    <location>
        <begin position="107"/>
        <end position="133"/>
    </location>
</feature>
<evidence type="ECO:0000256" key="1">
    <source>
        <dbReference type="ARBA" id="ARBA00000085"/>
    </source>
</evidence>
<dbReference type="CDD" id="cd00082">
    <property type="entry name" value="HisKA"/>
    <property type="match status" value="1"/>
</dbReference>
<keyword evidence="11" id="KW-0812">Transmembrane</keyword>
<keyword evidence="5" id="KW-0597">Phosphoprotein</keyword>
<dbReference type="Pfam" id="PF02518">
    <property type="entry name" value="HATPase_c"/>
    <property type="match status" value="1"/>
</dbReference>
<reference evidence="14 15" key="1">
    <citation type="submission" date="2013-07" db="EMBL/GenBank/DDBJ databases">
        <title>Completed genome of Sphingomonas sanxanigenens NX02.</title>
        <authorList>
            <person name="Ma T."/>
            <person name="Huang H."/>
            <person name="Wu M."/>
            <person name="Li X."/>
            <person name="Li G."/>
        </authorList>
    </citation>
    <scope>NUCLEOTIDE SEQUENCE [LARGE SCALE GENOMIC DNA]</scope>
    <source>
        <strain evidence="14 15">NX02</strain>
    </source>
</reference>
<keyword evidence="6" id="KW-0808">Transferase</keyword>
<keyword evidence="11" id="KW-0472">Membrane</keyword>
<dbReference type="InterPro" id="IPR050980">
    <property type="entry name" value="2C_sensor_his_kinase"/>
</dbReference>
<dbReference type="SUPFAM" id="SSF55874">
    <property type="entry name" value="ATPase domain of HSP90 chaperone/DNA topoisomerase II/histidine kinase"/>
    <property type="match status" value="1"/>
</dbReference>
<dbReference type="PANTHER" id="PTHR44936">
    <property type="entry name" value="SENSOR PROTEIN CREC"/>
    <property type="match status" value="1"/>
</dbReference>
<dbReference type="Gene3D" id="1.10.287.130">
    <property type="match status" value="1"/>
</dbReference>
<feature type="transmembrane region" description="Helical" evidence="11">
    <location>
        <begin position="167"/>
        <end position="186"/>
    </location>
</feature>
<dbReference type="InterPro" id="IPR003594">
    <property type="entry name" value="HATPase_dom"/>
</dbReference>
<keyword evidence="7" id="KW-0547">Nucleotide-binding</keyword>
<dbReference type="HOGENOM" id="CLU_000445_89_27_5"/>
<dbReference type="EMBL" id="CP006644">
    <property type="protein sequence ID" value="AHE56338.1"/>
    <property type="molecule type" value="Genomic_DNA"/>
</dbReference>
<dbReference type="PRINTS" id="PR00344">
    <property type="entry name" value="BCTRLSENSOR"/>
</dbReference>
<organism evidence="14 15">
    <name type="scientific">Sphingomonas sanxanigenens DSM 19645 = NX02</name>
    <dbReference type="NCBI Taxonomy" id="1123269"/>
    <lineage>
        <taxon>Bacteria</taxon>
        <taxon>Pseudomonadati</taxon>
        <taxon>Pseudomonadota</taxon>
        <taxon>Alphaproteobacteria</taxon>
        <taxon>Sphingomonadales</taxon>
        <taxon>Sphingomonadaceae</taxon>
        <taxon>Sphingomonas</taxon>
    </lineage>
</organism>
<keyword evidence="8" id="KW-0418">Kinase</keyword>
<dbReference type="GO" id="GO:0005886">
    <property type="term" value="C:plasma membrane"/>
    <property type="evidence" value="ECO:0007669"/>
    <property type="project" value="UniProtKB-SubCell"/>
</dbReference>
<evidence type="ECO:0000313" key="15">
    <source>
        <dbReference type="Proteomes" id="UP000018851"/>
    </source>
</evidence>
<dbReference type="InterPro" id="IPR003661">
    <property type="entry name" value="HisK_dim/P_dom"/>
</dbReference>
<dbReference type="SMART" id="SM00388">
    <property type="entry name" value="HisKA"/>
    <property type="match status" value="1"/>
</dbReference>
<dbReference type="KEGG" id="ssan:NX02_23620"/>
<feature type="domain" description="HAMP" evidence="13">
    <location>
        <begin position="187"/>
        <end position="239"/>
    </location>
</feature>
<dbReference type="InterPro" id="IPR036890">
    <property type="entry name" value="HATPase_C_sf"/>
</dbReference>
<evidence type="ECO:0000256" key="9">
    <source>
        <dbReference type="ARBA" id="ARBA00022840"/>
    </source>
</evidence>
<evidence type="ECO:0000256" key="11">
    <source>
        <dbReference type="SAM" id="Phobius"/>
    </source>
</evidence>
<keyword evidence="15" id="KW-1185">Reference proteome</keyword>
<accession>W0AJ62</accession>
<dbReference type="PROSITE" id="PS50885">
    <property type="entry name" value="HAMP"/>
    <property type="match status" value="1"/>
</dbReference>
<evidence type="ECO:0000256" key="5">
    <source>
        <dbReference type="ARBA" id="ARBA00022553"/>
    </source>
</evidence>
<evidence type="ECO:0000256" key="10">
    <source>
        <dbReference type="SAM" id="MobiDB-lite"/>
    </source>
</evidence>
<dbReference type="Proteomes" id="UP000018851">
    <property type="component" value="Chromosome"/>
</dbReference>
<keyword evidence="11" id="KW-1133">Transmembrane helix</keyword>
<dbReference type="InterPro" id="IPR004358">
    <property type="entry name" value="Sig_transdc_His_kin-like_C"/>
</dbReference>
<proteinExistence type="predicted"/>
<dbReference type="STRING" id="1123269.NX02_23620"/>
<evidence type="ECO:0000256" key="8">
    <source>
        <dbReference type="ARBA" id="ARBA00022777"/>
    </source>
</evidence>
<dbReference type="PANTHER" id="PTHR44936:SF10">
    <property type="entry name" value="SENSOR PROTEIN RSTB"/>
    <property type="match status" value="1"/>
</dbReference>
<dbReference type="Gene3D" id="3.30.565.10">
    <property type="entry name" value="Histidine kinase-like ATPase, C-terminal domain"/>
    <property type="match status" value="1"/>
</dbReference>
<dbReference type="SMART" id="SM00304">
    <property type="entry name" value="HAMP"/>
    <property type="match status" value="1"/>
</dbReference>
<dbReference type="CDD" id="cd00075">
    <property type="entry name" value="HATPase"/>
    <property type="match status" value="1"/>
</dbReference>
<dbReference type="eggNOG" id="COG2205">
    <property type="taxonomic scope" value="Bacteria"/>
</dbReference>
<evidence type="ECO:0000313" key="14">
    <source>
        <dbReference type="EMBL" id="AHE56338.1"/>
    </source>
</evidence>
<name>W0AJ62_9SPHN</name>
<evidence type="ECO:0000256" key="2">
    <source>
        <dbReference type="ARBA" id="ARBA00004651"/>
    </source>
</evidence>
<dbReference type="InterPro" id="IPR003660">
    <property type="entry name" value="HAMP_dom"/>
</dbReference>
<dbReference type="InterPro" id="IPR036097">
    <property type="entry name" value="HisK_dim/P_sf"/>
</dbReference>
<keyword evidence="9" id="KW-0067">ATP-binding</keyword>
<evidence type="ECO:0000259" key="13">
    <source>
        <dbReference type="PROSITE" id="PS50885"/>
    </source>
</evidence>
<evidence type="ECO:0000259" key="12">
    <source>
        <dbReference type="PROSITE" id="PS50109"/>
    </source>
</evidence>
<dbReference type="Pfam" id="PF00512">
    <property type="entry name" value="HisKA"/>
    <property type="match status" value="1"/>
</dbReference>
<sequence length="444" mass="48906">MALLLAQAVNFALLLRERDRQIFQQASEPAIERLIGAVQGPSERRSARIRRWSSIDTASQVSRTMRLRPDIAERARDAFADRGVTVLRVEAAIGAVEPGSFIARRMNERRENERRERAERGDRRPVTRGDRDGDPRALVISAEVAPGRWVTSYGLIPDRQTRLIIELLFQTLILYAVVMAAVWLVVRRIARPLRDLTVAAESFDPAGAATALDPRGSADIRHLIEAFEGMQVRIRAMLAEKDHMLGAIGHDLRTPLASLRVRAESVEDEDERNRMAQTIDEMNRTLDDILSLARLGRPSEPPTKVDLSALVDAAVEDFRDLGHDVAFEPGARVTAAVRTNLIKRAVRNLIENALKYGEQVEVTLDRAGDGVAIEIADRGPGIPEGAIERMFEPFTRLEGSRSRETGGAGLGLTLARAIATGHGGSLTLANRTDGGLVARLWVPA</sequence>
<keyword evidence="4" id="KW-1003">Cell membrane</keyword>
<feature type="domain" description="Histidine kinase" evidence="12">
    <location>
        <begin position="247"/>
        <end position="444"/>
    </location>
</feature>
<protein>
    <recommendedName>
        <fullName evidence="3">histidine kinase</fullName>
        <ecNumber evidence="3">2.7.13.3</ecNumber>
    </recommendedName>
</protein>
<dbReference type="SMART" id="SM00387">
    <property type="entry name" value="HATPase_c"/>
    <property type="match status" value="1"/>
</dbReference>
<dbReference type="Pfam" id="PF00672">
    <property type="entry name" value="HAMP"/>
    <property type="match status" value="1"/>
</dbReference>
<dbReference type="SUPFAM" id="SSF47384">
    <property type="entry name" value="Homodimeric domain of signal transducing histidine kinase"/>
    <property type="match status" value="1"/>
</dbReference>
<dbReference type="OrthoDB" id="9804645at2"/>
<evidence type="ECO:0000256" key="6">
    <source>
        <dbReference type="ARBA" id="ARBA00022679"/>
    </source>
</evidence>
<gene>
    <name evidence="14" type="ORF">NX02_23620</name>
</gene>
<evidence type="ECO:0000256" key="7">
    <source>
        <dbReference type="ARBA" id="ARBA00022741"/>
    </source>
</evidence>
<dbReference type="PROSITE" id="PS50109">
    <property type="entry name" value="HIS_KIN"/>
    <property type="match status" value="1"/>
</dbReference>
<dbReference type="EC" id="2.7.13.3" evidence="3"/>
<dbReference type="GO" id="GO:0005524">
    <property type="term" value="F:ATP binding"/>
    <property type="evidence" value="ECO:0007669"/>
    <property type="project" value="UniProtKB-KW"/>
</dbReference>
<dbReference type="GO" id="GO:0000155">
    <property type="term" value="F:phosphorelay sensor kinase activity"/>
    <property type="evidence" value="ECO:0007669"/>
    <property type="project" value="InterPro"/>
</dbReference>
<evidence type="ECO:0000256" key="4">
    <source>
        <dbReference type="ARBA" id="ARBA00022475"/>
    </source>
</evidence>